<proteinExistence type="predicted"/>
<dbReference type="RefSeq" id="WP_058796333.1">
    <property type="nucleotide sequence ID" value="NZ_CP013611.1"/>
</dbReference>
<evidence type="ECO:0000313" key="1">
    <source>
        <dbReference type="EMBL" id="ALU43064.1"/>
    </source>
</evidence>
<evidence type="ECO:0008006" key="3">
    <source>
        <dbReference type="Google" id="ProtNLM"/>
    </source>
</evidence>
<dbReference type="KEGG" id="prr:AT705_08980"/>
<evidence type="ECO:0000313" key="2">
    <source>
        <dbReference type="Proteomes" id="UP000069015"/>
    </source>
</evidence>
<dbReference type="AlphaFoldDB" id="A0A0U3HQ39"/>
<dbReference type="EMBL" id="CP013611">
    <property type="protein sequence ID" value="ALU43064.1"/>
    <property type="molecule type" value="Genomic_DNA"/>
</dbReference>
<dbReference type="Proteomes" id="UP000069015">
    <property type="component" value="Chromosome 1"/>
</dbReference>
<organism evidence="1 2">
    <name type="scientific">Pseudoalteromonas rubra</name>
    <dbReference type="NCBI Taxonomy" id="43658"/>
    <lineage>
        <taxon>Bacteria</taxon>
        <taxon>Pseudomonadati</taxon>
        <taxon>Pseudomonadota</taxon>
        <taxon>Gammaproteobacteria</taxon>
        <taxon>Alteromonadales</taxon>
        <taxon>Pseudoalteromonadaceae</taxon>
        <taxon>Pseudoalteromonas</taxon>
    </lineage>
</organism>
<reference evidence="1 2" key="1">
    <citation type="submission" date="2015-12" db="EMBL/GenBank/DDBJ databases">
        <title>Complete genome sequence of Pseudoalteromonas rubra SCSIO 6842, harboring a conjugative plasmid.</title>
        <authorList>
            <person name="Li B."/>
            <person name="Wang X."/>
        </authorList>
    </citation>
    <scope>NUCLEOTIDE SEQUENCE [LARGE SCALE GENOMIC DNA]</scope>
    <source>
        <strain evidence="1 2">SCSIO 6842</strain>
    </source>
</reference>
<gene>
    <name evidence="1" type="ORF">AT705_08980</name>
</gene>
<name>A0A0U3HQ39_9GAMM</name>
<accession>A0A0U3HQ39</accession>
<protein>
    <recommendedName>
        <fullName evidence="3">Outer membrane protein beta-barrel domain-containing protein</fullName>
    </recommendedName>
</protein>
<sequence length="150" mass="16305">MTKIIHLALGLITLSFINVAHAKLSVGAGYPYGGLTGIQYTSAINDDHLVSISAGLIGAAMSYEYILDKDNKHTLGVIAGSEALTSEKGFVALNYHYYSQGALQEGWTFGASVGIRRTDEREYRTDILDIFGTEKVESKALIGLHLGYRF</sequence>